<keyword evidence="3" id="KW-0436">Ligase</keyword>
<dbReference type="SUPFAM" id="SSF56801">
    <property type="entry name" value="Acetyl-CoA synthetase-like"/>
    <property type="match status" value="1"/>
</dbReference>
<dbReference type="Gene3D" id="3.30.300.30">
    <property type="match status" value="1"/>
</dbReference>
<dbReference type="GO" id="GO:0016877">
    <property type="term" value="F:ligase activity, forming carbon-sulfur bonds"/>
    <property type="evidence" value="ECO:0007669"/>
    <property type="project" value="UniProtKB-ARBA"/>
</dbReference>
<dbReference type="Gene3D" id="3.40.50.12780">
    <property type="entry name" value="N-terminal domain of ligase-like"/>
    <property type="match status" value="1"/>
</dbReference>
<dbReference type="EMBL" id="BOPV01000001">
    <property type="protein sequence ID" value="GIL40030.1"/>
    <property type="molecule type" value="Genomic_DNA"/>
</dbReference>
<evidence type="ECO:0000259" key="2">
    <source>
        <dbReference type="Pfam" id="PF13193"/>
    </source>
</evidence>
<dbReference type="PANTHER" id="PTHR43767:SF9">
    <property type="entry name" value="LONG-CHAIN-FATTY-ACID--COA LIGASE"/>
    <property type="match status" value="1"/>
</dbReference>
<organism evidence="3 4">
    <name type="scientific">Roseiterribacter gracilis</name>
    <dbReference type="NCBI Taxonomy" id="2812848"/>
    <lineage>
        <taxon>Bacteria</taxon>
        <taxon>Pseudomonadati</taxon>
        <taxon>Pseudomonadota</taxon>
        <taxon>Alphaproteobacteria</taxon>
        <taxon>Rhodospirillales</taxon>
        <taxon>Roseiterribacteraceae</taxon>
        <taxon>Roseiterribacter</taxon>
    </lineage>
</organism>
<reference evidence="3" key="1">
    <citation type="submission" date="2021-02" db="EMBL/GenBank/DDBJ databases">
        <title>Genome sequence of Rhodospirillales sp. strain TMPK1 isolated from soil.</title>
        <authorList>
            <person name="Nakai R."/>
            <person name="Kusada H."/>
            <person name="Tamaki H."/>
        </authorList>
    </citation>
    <scope>NUCLEOTIDE SEQUENCE</scope>
    <source>
        <strain evidence="3">TMPK1</strain>
    </source>
</reference>
<sequence length="568" mass="62131">MQLASGQTVEYPWFKAYPADVAWNAPLQLKPMPTVLAETVERVGDHAAIDFMGKVTSYRELGALVDRAAKGLLALGVKKGTRVGLFLPNCVYAVAAYYAAMKAGATVVNSNPLYTEREVRHQVEDSGIEIMITLDVAMLHAKLVPLLGSSSIKKLVMCSMAEALPFPKSLLYPLVKHKDIARWPRDANHVAWRDLVANDGKFDAPVLDALNDIAVLQYTGGTTGTPKGAMLTHANLCANTEQASLWCGSGLQLTTRDKMLGVIPFFHVFGMTAVMNFAILRGITIVPLPRFDIKQTLETIAKKKITIFHAVPTIYTAMNNHPDRLKYDLSSIRLCISGGAPLPMEVKEQFEHGTGCSLVEGYGLSETSPIACCNPPTGRSKSGSIGLPVPQTIVEIVSLEDRTTLVACGEKGEVCISGPQVMKGYWNKPAETADVMNGARFHTGDVGYMDEDGYTFIVDRLKDIVIASGYKIYPRKVEEEIYQHPAVEECVAGGIKDAYRGETLKVWIKCREGMTLSDAELRAFLKDRLSPIEMPKLVEFRDVPLPKTLIGKLSRKALLDEEAAKSPA</sequence>
<dbReference type="InterPro" id="IPR020845">
    <property type="entry name" value="AMP-binding_CS"/>
</dbReference>
<proteinExistence type="predicted"/>
<dbReference type="RefSeq" id="WP_420243140.1">
    <property type="nucleotide sequence ID" value="NZ_BOPV01000001.1"/>
</dbReference>
<dbReference type="InterPro" id="IPR000873">
    <property type="entry name" value="AMP-dep_synth/lig_dom"/>
</dbReference>
<evidence type="ECO:0000313" key="3">
    <source>
        <dbReference type="EMBL" id="GIL40030.1"/>
    </source>
</evidence>
<protein>
    <submittedName>
        <fullName evidence="3">Dicarboxylate--CoA ligase PimA</fullName>
    </submittedName>
</protein>
<dbReference type="AlphaFoldDB" id="A0A8S8XFZ3"/>
<dbReference type="InterPro" id="IPR042099">
    <property type="entry name" value="ANL_N_sf"/>
</dbReference>
<dbReference type="InterPro" id="IPR045851">
    <property type="entry name" value="AMP-bd_C_sf"/>
</dbReference>
<feature type="domain" description="AMP-binding enzyme C-terminal" evidence="2">
    <location>
        <begin position="476"/>
        <end position="552"/>
    </location>
</feature>
<dbReference type="InterPro" id="IPR025110">
    <property type="entry name" value="AMP-bd_C"/>
</dbReference>
<name>A0A8S8XFZ3_9PROT</name>
<dbReference type="Pfam" id="PF13193">
    <property type="entry name" value="AMP-binding_C"/>
    <property type="match status" value="1"/>
</dbReference>
<evidence type="ECO:0000259" key="1">
    <source>
        <dbReference type="Pfam" id="PF00501"/>
    </source>
</evidence>
<dbReference type="CDD" id="cd05936">
    <property type="entry name" value="FC-FACS_FadD_like"/>
    <property type="match status" value="1"/>
</dbReference>
<dbReference type="PROSITE" id="PS00455">
    <property type="entry name" value="AMP_BINDING"/>
    <property type="match status" value="1"/>
</dbReference>
<keyword evidence="4" id="KW-1185">Reference proteome</keyword>
<accession>A0A8S8XFZ3</accession>
<dbReference type="PANTHER" id="PTHR43767">
    <property type="entry name" value="LONG-CHAIN-FATTY-ACID--COA LIGASE"/>
    <property type="match status" value="1"/>
</dbReference>
<feature type="domain" description="AMP-dependent synthetase/ligase" evidence="1">
    <location>
        <begin position="37"/>
        <end position="426"/>
    </location>
</feature>
<dbReference type="InterPro" id="IPR050237">
    <property type="entry name" value="ATP-dep_AMP-bd_enzyme"/>
</dbReference>
<comment type="caution">
    <text evidence="3">The sequence shown here is derived from an EMBL/GenBank/DDBJ whole genome shotgun (WGS) entry which is preliminary data.</text>
</comment>
<dbReference type="Proteomes" id="UP000681075">
    <property type="component" value="Unassembled WGS sequence"/>
</dbReference>
<gene>
    <name evidence="3" type="ORF">TMPK1_22670</name>
</gene>
<dbReference type="Pfam" id="PF00501">
    <property type="entry name" value="AMP-binding"/>
    <property type="match status" value="1"/>
</dbReference>
<evidence type="ECO:0000313" key="4">
    <source>
        <dbReference type="Proteomes" id="UP000681075"/>
    </source>
</evidence>